<dbReference type="PANTHER" id="PTHR34322">
    <property type="entry name" value="TRANSPOSASE, Y1_TNP DOMAIN-CONTAINING"/>
    <property type="match status" value="1"/>
</dbReference>
<name>A0A330M8Z5_9GAMM</name>
<dbReference type="PANTHER" id="PTHR34322:SF2">
    <property type="entry name" value="TRANSPOSASE IS200-LIKE DOMAIN-CONTAINING PROTEIN"/>
    <property type="match status" value="1"/>
</dbReference>
<gene>
    <name evidence="1" type="ORF">SHEWBE_3901</name>
</gene>
<dbReference type="KEGG" id="sbk:SHEWBE_3901"/>
<evidence type="ECO:0000313" key="2">
    <source>
        <dbReference type="Proteomes" id="UP000250123"/>
    </source>
</evidence>
<sequence length="179" mass="20152">MQRTSVKAVSGRDDKSQALLDEAAVLACMAYVDHSLLIDRPIRAKMAKTPETSDFTSIQLRIKAAIKGEQPNALLPFVGNEHKAMPKGLMFNAKDYLQLVDDTGRIVRADKRGFMSQESAKILHRLNVPQENWIKLTSEFSKIFKGPVGNTQELTAYCEHLERKRRQGAANCHRWLDSA</sequence>
<evidence type="ECO:0000313" key="1">
    <source>
        <dbReference type="EMBL" id="SQH77864.1"/>
    </source>
</evidence>
<dbReference type="AlphaFoldDB" id="A0A330M8Z5"/>
<proteinExistence type="predicted"/>
<organism evidence="1 2">
    <name type="scientific">Shewanella benthica</name>
    <dbReference type="NCBI Taxonomy" id="43661"/>
    <lineage>
        <taxon>Bacteria</taxon>
        <taxon>Pseudomonadati</taxon>
        <taxon>Pseudomonadota</taxon>
        <taxon>Gammaproteobacteria</taxon>
        <taxon>Alteromonadales</taxon>
        <taxon>Shewanellaceae</taxon>
        <taxon>Shewanella</taxon>
    </lineage>
</organism>
<protein>
    <recommendedName>
        <fullName evidence="3">Transposase</fullName>
    </recommendedName>
</protein>
<dbReference type="EMBL" id="LS483452">
    <property type="protein sequence ID" value="SQH77864.1"/>
    <property type="molecule type" value="Genomic_DNA"/>
</dbReference>
<dbReference type="Proteomes" id="UP000250123">
    <property type="component" value="Chromosome SHEWBE"/>
</dbReference>
<reference evidence="2" key="1">
    <citation type="submission" date="2018-06" db="EMBL/GenBank/DDBJ databases">
        <authorList>
            <person name="Cea G.-C."/>
            <person name="William W."/>
        </authorList>
    </citation>
    <scope>NUCLEOTIDE SEQUENCE [LARGE SCALE GENOMIC DNA]</scope>
    <source>
        <strain evidence="2">DB21MT-2</strain>
    </source>
</reference>
<accession>A0A330M8Z5</accession>
<evidence type="ECO:0008006" key="3">
    <source>
        <dbReference type="Google" id="ProtNLM"/>
    </source>
</evidence>